<comment type="similarity">
    <text evidence="1">Belongs to the non-flavoprotein flavin reductase family.</text>
</comment>
<dbReference type="SUPFAM" id="SSF50475">
    <property type="entry name" value="FMN-binding split barrel"/>
    <property type="match status" value="1"/>
</dbReference>
<proteinExistence type="inferred from homology"/>
<name>A0A1M7TMN1_9BRAD</name>
<dbReference type="SMART" id="SM00903">
    <property type="entry name" value="Flavin_Reduct"/>
    <property type="match status" value="1"/>
</dbReference>
<keyword evidence="5" id="KW-1185">Reference proteome</keyword>
<keyword evidence="2" id="KW-0560">Oxidoreductase</keyword>
<dbReference type="OrthoDB" id="9792858at2"/>
<dbReference type="RefSeq" id="WP_072817870.1">
    <property type="nucleotide sequence ID" value="NZ_LT670849.1"/>
</dbReference>
<dbReference type="GO" id="GO:0042602">
    <property type="term" value="F:riboflavin reductase (NADPH) activity"/>
    <property type="evidence" value="ECO:0007669"/>
    <property type="project" value="TreeGrafter"/>
</dbReference>
<accession>A0A1M7TMN1</accession>
<dbReference type="InterPro" id="IPR050268">
    <property type="entry name" value="NADH-dep_flavin_reductase"/>
</dbReference>
<dbReference type="Pfam" id="PF01613">
    <property type="entry name" value="Flavin_Reduct"/>
    <property type="match status" value="1"/>
</dbReference>
<dbReference type="InterPro" id="IPR012349">
    <property type="entry name" value="Split_barrel_FMN-bd"/>
</dbReference>
<dbReference type="Proteomes" id="UP000184096">
    <property type="component" value="Chromosome I"/>
</dbReference>
<evidence type="ECO:0000313" key="4">
    <source>
        <dbReference type="EMBL" id="SHN71992.1"/>
    </source>
</evidence>
<sequence length="174" mass="18983">MSFTDREFRDALGQFATGVCVITAEVDGILLGSTVSSFNSVSLAPPLVLFSLARTAQTLPLWLKATHFGVTVLAESQRDLSNRFARGGADKWAGLAPLRGKSGVPLLRGGLVTFECETYATYEGGDHEIILGKVLEFSRSTTTPLLFHGGRYQRLHSDEAIETPPDMDVWLHGW</sequence>
<evidence type="ECO:0000256" key="2">
    <source>
        <dbReference type="ARBA" id="ARBA00023002"/>
    </source>
</evidence>
<protein>
    <submittedName>
        <fullName evidence="4">NADH-FMN oxidoreductase RutF, flavin reductase (DIM6/NTAB) family</fullName>
    </submittedName>
</protein>
<organism evidence="4 5">
    <name type="scientific">Bradyrhizobium erythrophlei</name>
    <dbReference type="NCBI Taxonomy" id="1437360"/>
    <lineage>
        <taxon>Bacteria</taxon>
        <taxon>Pseudomonadati</taxon>
        <taxon>Pseudomonadota</taxon>
        <taxon>Alphaproteobacteria</taxon>
        <taxon>Hyphomicrobiales</taxon>
        <taxon>Nitrobacteraceae</taxon>
        <taxon>Bradyrhizobium</taxon>
    </lineage>
</organism>
<evidence type="ECO:0000313" key="5">
    <source>
        <dbReference type="Proteomes" id="UP000184096"/>
    </source>
</evidence>
<dbReference type="PANTHER" id="PTHR30466:SF11">
    <property type="entry name" value="FLAVIN-DEPENDENT MONOOXYGENASE, REDUCTASE SUBUNIT HSAB"/>
    <property type="match status" value="1"/>
</dbReference>
<evidence type="ECO:0000256" key="1">
    <source>
        <dbReference type="ARBA" id="ARBA00008898"/>
    </source>
</evidence>
<dbReference type="GO" id="GO:0010181">
    <property type="term" value="F:FMN binding"/>
    <property type="evidence" value="ECO:0007669"/>
    <property type="project" value="InterPro"/>
</dbReference>
<evidence type="ECO:0000259" key="3">
    <source>
        <dbReference type="SMART" id="SM00903"/>
    </source>
</evidence>
<dbReference type="AlphaFoldDB" id="A0A1M7TMN1"/>
<feature type="domain" description="Flavin reductase like" evidence="3">
    <location>
        <begin position="12"/>
        <end position="154"/>
    </location>
</feature>
<dbReference type="InterPro" id="IPR002563">
    <property type="entry name" value="Flavin_Rdtase-like_dom"/>
</dbReference>
<gene>
    <name evidence="4" type="ORF">SAMN05444170_2166</name>
</gene>
<reference evidence="5" key="1">
    <citation type="submission" date="2016-11" db="EMBL/GenBank/DDBJ databases">
        <authorList>
            <person name="Varghese N."/>
            <person name="Submissions S."/>
        </authorList>
    </citation>
    <scope>NUCLEOTIDE SEQUENCE [LARGE SCALE GENOMIC DNA]</scope>
    <source>
        <strain evidence="5">GAS401</strain>
    </source>
</reference>
<dbReference type="EMBL" id="LT670849">
    <property type="protein sequence ID" value="SHN71992.1"/>
    <property type="molecule type" value="Genomic_DNA"/>
</dbReference>
<dbReference type="PANTHER" id="PTHR30466">
    <property type="entry name" value="FLAVIN REDUCTASE"/>
    <property type="match status" value="1"/>
</dbReference>
<dbReference type="Gene3D" id="2.30.110.10">
    <property type="entry name" value="Electron Transport, Fmn-binding Protein, Chain A"/>
    <property type="match status" value="1"/>
</dbReference>